<dbReference type="SMART" id="SM00448">
    <property type="entry name" value="REC"/>
    <property type="match status" value="1"/>
</dbReference>
<dbReference type="eggNOG" id="COG0784">
    <property type="taxonomic scope" value="Bacteria"/>
</dbReference>
<dbReference type="EMBL" id="AEYE02000005">
    <property type="protein sequence ID" value="EPE99558.1"/>
    <property type="molecule type" value="Genomic_DNA"/>
</dbReference>
<accession>S3IL92</accession>
<dbReference type="SUPFAM" id="SSF52172">
    <property type="entry name" value="CheY-like"/>
    <property type="match status" value="1"/>
</dbReference>
<keyword evidence="1" id="KW-0597">Phosphoprotein</keyword>
<comment type="caution">
    <text evidence="3">The sequence shown here is derived from an EMBL/GenBank/DDBJ whole genome shotgun (WGS) entry which is preliminary data.</text>
</comment>
<proteinExistence type="predicted"/>
<evidence type="ECO:0000313" key="4">
    <source>
        <dbReference type="Proteomes" id="UP000014411"/>
    </source>
</evidence>
<feature type="modified residue" description="4-aspartylphosphate" evidence="1">
    <location>
        <position position="65"/>
    </location>
</feature>
<dbReference type="InterPro" id="IPR001789">
    <property type="entry name" value="Sig_transdc_resp-reg_receiver"/>
</dbReference>
<sequence length="128" mass="13528">MVGKPELDQPLSGARILIAEDEILIALDMEAAFLDAGAYVVGPCATVAAAVDAVSTEELSLAILDIRLGQETTERIGDLLTERGVPFLFYSGQTLPDEMKRKCNGVLVVSKPATQQELIGAAARTLAV</sequence>
<reference evidence="3 4" key="1">
    <citation type="journal article" date="2012" name="J. Bacteriol.">
        <title>Genome sequence of Rhizobium grahamii CCGE502, a broad-host-range symbiont with low nodulation competitiveness in Phaseolus vulgaris.</title>
        <authorList>
            <person name="Althabegoiti M.J."/>
            <person name="Lozano L."/>
            <person name="Torres-Tejerizo G."/>
            <person name="Ormeno-Orrillo E."/>
            <person name="Rogel M.A."/>
            <person name="Gonzalez V."/>
            <person name="Martinez-Romero E."/>
        </authorList>
    </citation>
    <scope>NUCLEOTIDE SEQUENCE [LARGE SCALE GENOMIC DNA]</scope>
    <source>
        <strain evidence="3 4">CCGE 502</strain>
    </source>
</reference>
<dbReference type="STRING" id="990285.RGCCGE502_05225"/>
<feature type="domain" description="Response regulatory" evidence="2">
    <location>
        <begin position="15"/>
        <end position="126"/>
    </location>
</feature>
<evidence type="ECO:0000313" key="3">
    <source>
        <dbReference type="EMBL" id="EPE99558.1"/>
    </source>
</evidence>
<dbReference type="AlphaFoldDB" id="S3IL92"/>
<gene>
    <name evidence="3" type="ORF">RGCCGE502_05225</name>
</gene>
<organism evidence="3 4">
    <name type="scientific">Rhizobium grahamii CCGE 502</name>
    <dbReference type="NCBI Taxonomy" id="990285"/>
    <lineage>
        <taxon>Bacteria</taxon>
        <taxon>Pseudomonadati</taxon>
        <taxon>Pseudomonadota</taxon>
        <taxon>Alphaproteobacteria</taxon>
        <taxon>Hyphomicrobiales</taxon>
        <taxon>Rhizobiaceae</taxon>
        <taxon>Rhizobium/Agrobacterium group</taxon>
        <taxon>Rhizobium</taxon>
    </lineage>
</organism>
<dbReference type="GO" id="GO:0000160">
    <property type="term" value="P:phosphorelay signal transduction system"/>
    <property type="evidence" value="ECO:0007669"/>
    <property type="project" value="InterPro"/>
</dbReference>
<dbReference type="InterPro" id="IPR011006">
    <property type="entry name" value="CheY-like_superfamily"/>
</dbReference>
<keyword evidence="4" id="KW-1185">Reference proteome</keyword>
<dbReference type="RefSeq" id="WP_016553118.1">
    <property type="nucleotide sequence ID" value="NZ_AEYE02000005.1"/>
</dbReference>
<dbReference type="PROSITE" id="PS50110">
    <property type="entry name" value="RESPONSE_REGULATORY"/>
    <property type="match status" value="1"/>
</dbReference>
<dbReference type="HOGENOM" id="CLU_000445_69_11_5"/>
<evidence type="ECO:0000256" key="1">
    <source>
        <dbReference type="PROSITE-ProRule" id="PRU00169"/>
    </source>
</evidence>
<name>S3IL92_9HYPH</name>
<evidence type="ECO:0000259" key="2">
    <source>
        <dbReference type="PROSITE" id="PS50110"/>
    </source>
</evidence>
<dbReference type="Proteomes" id="UP000014411">
    <property type="component" value="Unassembled WGS sequence"/>
</dbReference>
<protein>
    <submittedName>
        <fullName evidence="3">Response regulator receiver</fullName>
    </submittedName>
</protein>
<dbReference type="Gene3D" id="3.40.50.2300">
    <property type="match status" value="1"/>
</dbReference>